<keyword evidence="3" id="KW-0902">Two-component regulatory system</keyword>
<evidence type="ECO:0000313" key="7">
    <source>
        <dbReference type="Proteomes" id="UP000321306"/>
    </source>
</evidence>
<dbReference type="InterPro" id="IPR050482">
    <property type="entry name" value="Sensor_HK_TwoCompSys"/>
</dbReference>
<feature type="transmembrane region" description="Helical" evidence="4">
    <location>
        <begin position="141"/>
        <end position="159"/>
    </location>
</feature>
<keyword evidence="1" id="KW-0808">Transferase</keyword>
<keyword evidence="4" id="KW-0472">Membrane</keyword>
<evidence type="ECO:0000256" key="4">
    <source>
        <dbReference type="SAM" id="Phobius"/>
    </source>
</evidence>
<name>A0A511N451_DEIC1</name>
<feature type="transmembrane region" description="Helical" evidence="4">
    <location>
        <begin position="109"/>
        <end position="129"/>
    </location>
</feature>
<organism evidence="6 7">
    <name type="scientific">Deinococcus cellulosilyticus (strain DSM 18568 / NBRC 106333 / KACC 11606 / 5516J-15)</name>
    <dbReference type="NCBI Taxonomy" id="1223518"/>
    <lineage>
        <taxon>Bacteria</taxon>
        <taxon>Thermotogati</taxon>
        <taxon>Deinococcota</taxon>
        <taxon>Deinococci</taxon>
        <taxon>Deinococcales</taxon>
        <taxon>Deinococcaceae</taxon>
        <taxon>Deinococcus</taxon>
    </lineage>
</organism>
<dbReference type="EMBL" id="BJXB01000014">
    <property type="protein sequence ID" value="GEM47622.1"/>
    <property type="molecule type" value="Genomic_DNA"/>
</dbReference>
<dbReference type="AlphaFoldDB" id="A0A511N451"/>
<dbReference type="SUPFAM" id="SSF55874">
    <property type="entry name" value="ATPase domain of HSP90 chaperone/DNA topoisomerase II/histidine kinase"/>
    <property type="match status" value="1"/>
</dbReference>
<dbReference type="Pfam" id="PF07730">
    <property type="entry name" value="HisKA_3"/>
    <property type="match status" value="1"/>
</dbReference>
<dbReference type="GO" id="GO:0000155">
    <property type="term" value="F:phosphorelay sensor kinase activity"/>
    <property type="evidence" value="ECO:0007669"/>
    <property type="project" value="InterPro"/>
</dbReference>
<dbReference type="PANTHER" id="PTHR24421">
    <property type="entry name" value="NITRATE/NITRITE SENSOR PROTEIN NARX-RELATED"/>
    <property type="match status" value="1"/>
</dbReference>
<dbReference type="GO" id="GO:0016020">
    <property type="term" value="C:membrane"/>
    <property type="evidence" value="ECO:0007669"/>
    <property type="project" value="InterPro"/>
</dbReference>
<feature type="transmembrane region" description="Helical" evidence="4">
    <location>
        <begin position="67"/>
        <end position="89"/>
    </location>
</feature>
<dbReference type="OrthoDB" id="9797605at2"/>
<proteinExistence type="predicted"/>
<dbReference type="Pfam" id="PF02518">
    <property type="entry name" value="HATPase_c"/>
    <property type="match status" value="1"/>
</dbReference>
<dbReference type="SMART" id="SM00387">
    <property type="entry name" value="HATPase_c"/>
    <property type="match status" value="1"/>
</dbReference>
<dbReference type="Gene3D" id="3.30.565.10">
    <property type="entry name" value="Histidine kinase-like ATPase, C-terminal domain"/>
    <property type="match status" value="1"/>
</dbReference>
<dbReference type="Gene3D" id="1.20.5.1930">
    <property type="match status" value="1"/>
</dbReference>
<protein>
    <submittedName>
        <fullName evidence="6">Two-component sensor histidine kinase</fullName>
    </submittedName>
</protein>
<dbReference type="InterPro" id="IPR003594">
    <property type="entry name" value="HATPase_dom"/>
</dbReference>
<keyword evidence="4" id="KW-1133">Transmembrane helix</keyword>
<evidence type="ECO:0000313" key="6">
    <source>
        <dbReference type="EMBL" id="GEM47622.1"/>
    </source>
</evidence>
<gene>
    <name evidence="6" type="ORF">DC3_32570</name>
</gene>
<feature type="domain" description="Histidine kinase/HSP90-like ATPase" evidence="5">
    <location>
        <begin position="277"/>
        <end position="364"/>
    </location>
</feature>
<feature type="transmembrane region" description="Helical" evidence="4">
    <location>
        <begin position="37"/>
        <end position="55"/>
    </location>
</feature>
<keyword evidence="2 6" id="KW-0418">Kinase</keyword>
<dbReference type="InterPro" id="IPR011712">
    <property type="entry name" value="Sig_transdc_His_kin_sub3_dim/P"/>
</dbReference>
<evidence type="ECO:0000256" key="3">
    <source>
        <dbReference type="ARBA" id="ARBA00023012"/>
    </source>
</evidence>
<accession>A0A511N451</accession>
<evidence type="ECO:0000256" key="2">
    <source>
        <dbReference type="ARBA" id="ARBA00022777"/>
    </source>
</evidence>
<evidence type="ECO:0000259" key="5">
    <source>
        <dbReference type="SMART" id="SM00387"/>
    </source>
</evidence>
<evidence type="ECO:0000256" key="1">
    <source>
        <dbReference type="ARBA" id="ARBA00022679"/>
    </source>
</evidence>
<dbReference type="RefSeq" id="WP_146886015.1">
    <property type="nucleotide sequence ID" value="NZ_BJXB01000014.1"/>
</dbReference>
<comment type="caution">
    <text evidence="6">The sequence shown here is derived from an EMBL/GenBank/DDBJ whole genome shotgun (WGS) entry which is preliminary data.</text>
</comment>
<dbReference type="Proteomes" id="UP000321306">
    <property type="component" value="Unassembled WGS sequence"/>
</dbReference>
<dbReference type="CDD" id="cd16917">
    <property type="entry name" value="HATPase_UhpB-NarQ-NarX-like"/>
    <property type="match status" value="1"/>
</dbReference>
<sequence>MNARRDSMFRFMPVAWLFFLTFPIGNMIGNIHGVMDVLKGGLLIAGFLALYFWVFRTIKPERPLEGFPYWNIVAVLWCFLAFFVGMPLFEWNGLTFLVYAASLGAFQRSLTITIATAVAALGVFVWGIVVQHIHWGDLITTMLLTVSVAIGNHFGYAAMESGMRMKTLQKEKENLARIAERERIARDLHDLLGHTLSVIVLKTELASKLMDRNPERAKQEIKEVEKISRDALTEVRLAVQGYKGTDLKSELGRAKVALDAAGIKLEYLVTEVELNIEQQSALQLILREAITNIIRHSKAQNCQVSLEEQRSNIILKIIDDGVGVGEHIGNGMKGMRERTEALGGKFSVKNHSGTTIEVCIPRGQQDPQKSIQGVPA</sequence>
<keyword evidence="4" id="KW-0812">Transmembrane</keyword>
<dbReference type="PANTHER" id="PTHR24421:SF63">
    <property type="entry name" value="SENSOR HISTIDINE KINASE DESK"/>
    <property type="match status" value="1"/>
</dbReference>
<dbReference type="InterPro" id="IPR036890">
    <property type="entry name" value="HATPase_C_sf"/>
</dbReference>
<reference evidence="6 7" key="1">
    <citation type="submission" date="2019-07" db="EMBL/GenBank/DDBJ databases">
        <title>Whole genome shotgun sequence of Deinococcus cellulosilyticus NBRC 106333.</title>
        <authorList>
            <person name="Hosoyama A."/>
            <person name="Uohara A."/>
            <person name="Ohji S."/>
            <person name="Ichikawa N."/>
        </authorList>
    </citation>
    <scope>NUCLEOTIDE SEQUENCE [LARGE SCALE GENOMIC DNA]</scope>
    <source>
        <strain evidence="6 7">NBRC 106333</strain>
    </source>
</reference>
<keyword evidence="7" id="KW-1185">Reference proteome</keyword>
<dbReference type="GO" id="GO:0046983">
    <property type="term" value="F:protein dimerization activity"/>
    <property type="evidence" value="ECO:0007669"/>
    <property type="project" value="InterPro"/>
</dbReference>